<dbReference type="AlphaFoldDB" id="G7VCQ6"/>
<dbReference type="eggNOG" id="arCOG09771">
    <property type="taxonomic scope" value="Archaea"/>
</dbReference>
<proteinExistence type="predicted"/>
<feature type="transmembrane region" description="Helical" evidence="1">
    <location>
        <begin position="7"/>
        <end position="26"/>
    </location>
</feature>
<feature type="transmembrane region" description="Helical" evidence="1">
    <location>
        <begin position="97"/>
        <end position="117"/>
    </location>
</feature>
<dbReference type="Proteomes" id="UP000005867">
    <property type="component" value="Chromosome"/>
</dbReference>
<keyword evidence="1" id="KW-0472">Membrane</keyword>
<evidence type="ECO:0000313" key="2">
    <source>
        <dbReference type="EMBL" id="AET33861.1"/>
    </source>
</evidence>
<accession>G7VCQ6</accession>
<organism evidence="2 3">
    <name type="scientific">Pyrobaculum ferrireducens</name>
    <dbReference type="NCBI Taxonomy" id="1104324"/>
    <lineage>
        <taxon>Archaea</taxon>
        <taxon>Thermoproteota</taxon>
        <taxon>Thermoprotei</taxon>
        <taxon>Thermoproteales</taxon>
        <taxon>Thermoproteaceae</taxon>
        <taxon>Pyrobaculum</taxon>
    </lineage>
</organism>
<dbReference type="HOGENOM" id="CLU_1891515_0_0_2"/>
<dbReference type="BioCyc" id="PSP1104324:GJSN-2421-MONOMER"/>
<name>G7VCQ6_9CREN</name>
<sequence>MVGRPLWMVLYFVMYLVAHLGVFYGFAKSTVYVVMVIMLLGPLLYGKGLGRLASQVFFWAGAFAGGVVINAVGRIYRLVVPYAYDTLPTALPSPFDIPIYLLGYLILWHIHCVAKRWGGSVECPRWRLGSGDATPGLPTRRRLSL</sequence>
<dbReference type="KEGG" id="pyr:P186_2475"/>
<evidence type="ECO:0000313" key="3">
    <source>
        <dbReference type="Proteomes" id="UP000005867"/>
    </source>
</evidence>
<gene>
    <name evidence="2" type="ORF">P186_2475</name>
</gene>
<dbReference type="EMBL" id="CP003098">
    <property type="protein sequence ID" value="AET33861.1"/>
    <property type="molecule type" value="Genomic_DNA"/>
</dbReference>
<keyword evidence="1" id="KW-0812">Transmembrane</keyword>
<protein>
    <submittedName>
        <fullName evidence="2">Uncharacterized protein</fullName>
    </submittedName>
</protein>
<feature type="transmembrane region" description="Helical" evidence="1">
    <location>
        <begin position="32"/>
        <end position="49"/>
    </location>
</feature>
<keyword evidence="1" id="KW-1133">Transmembrane helix</keyword>
<evidence type="ECO:0000256" key="1">
    <source>
        <dbReference type="SAM" id="Phobius"/>
    </source>
</evidence>
<feature type="transmembrane region" description="Helical" evidence="1">
    <location>
        <begin position="56"/>
        <end position="77"/>
    </location>
</feature>
<reference evidence="2 3" key="1">
    <citation type="journal article" date="2012" name="J. Bacteriol.">
        <title>Complete genome sequence of strain 1860, a crenarchaeon of the genus pyrobaculum able to grow with various electron acceptors.</title>
        <authorList>
            <person name="Mardanov A.V."/>
            <person name="Gumerov V.M."/>
            <person name="Slobodkina G.B."/>
            <person name="Beletsky A.V."/>
            <person name="Bonch-Osmolovskaya E.A."/>
            <person name="Ravin N.V."/>
            <person name="Skryabin K.G."/>
        </authorList>
    </citation>
    <scope>NUCLEOTIDE SEQUENCE [LARGE SCALE GENOMIC DNA]</scope>
    <source>
        <strain evidence="2 3">1860</strain>
    </source>
</reference>
<keyword evidence="3" id="KW-1185">Reference proteome</keyword>